<keyword evidence="3" id="KW-1185">Reference proteome</keyword>
<proteinExistence type="predicted"/>
<reference evidence="2" key="1">
    <citation type="submission" date="2021-01" db="EMBL/GenBank/DDBJ databases">
        <title>Phytophthora aleatoria, a newly-described species from Pinus radiata is distinct from Phytophthora cactorum isolates based on comparative genomics.</title>
        <authorList>
            <person name="Mcdougal R."/>
            <person name="Panda P."/>
            <person name="Williams N."/>
            <person name="Studholme D.J."/>
        </authorList>
    </citation>
    <scope>NUCLEOTIDE SEQUENCE</scope>
    <source>
        <strain evidence="2">NZFS 4037</strain>
    </source>
</reference>
<evidence type="ECO:0000313" key="3">
    <source>
        <dbReference type="Proteomes" id="UP000709295"/>
    </source>
</evidence>
<accession>A0A8J5MEP1</accession>
<organism evidence="2 3">
    <name type="scientific">Phytophthora aleatoria</name>
    <dbReference type="NCBI Taxonomy" id="2496075"/>
    <lineage>
        <taxon>Eukaryota</taxon>
        <taxon>Sar</taxon>
        <taxon>Stramenopiles</taxon>
        <taxon>Oomycota</taxon>
        <taxon>Peronosporomycetes</taxon>
        <taxon>Peronosporales</taxon>
        <taxon>Peronosporaceae</taxon>
        <taxon>Phytophthora</taxon>
    </lineage>
</organism>
<dbReference type="PANTHER" id="PTHR46564:SF1">
    <property type="entry name" value="TRANSPOSASE"/>
    <property type="match status" value="1"/>
</dbReference>
<name>A0A8J5MEP1_9STRA</name>
<dbReference type="EMBL" id="JAENGY010000988">
    <property type="protein sequence ID" value="KAG6953909.1"/>
    <property type="molecule type" value="Genomic_DNA"/>
</dbReference>
<dbReference type="InterPro" id="IPR038717">
    <property type="entry name" value="Tc1-like_DDE_dom"/>
</dbReference>
<dbReference type="AlphaFoldDB" id="A0A8J5MEP1"/>
<dbReference type="Proteomes" id="UP000709295">
    <property type="component" value="Unassembled WGS sequence"/>
</dbReference>
<dbReference type="Pfam" id="PF13358">
    <property type="entry name" value="DDE_3"/>
    <property type="match status" value="1"/>
</dbReference>
<feature type="domain" description="Tc1-like transposase DDE" evidence="1">
    <location>
        <begin position="168"/>
        <end position="260"/>
    </location>
</feature>
<dbReference type="PANTHER" id="PTHR46564">
    <property type="entry name" value="TRANSPOSASE"/>
    <property type="match status" value="1"/>
</dbReference>
<evidence type="ECO:0000259" key="1">
    <source>
        <dbReference type="Pfam" id="PF13358"/>
    </source>
</evidence>
<comment type="caution">
    <text evidence="2">The sequence shown here is derived from an EMBL/GenBank/DDBJ whole genome shotgun (WGS) entry which is preliminary data.</text>
</comment>
<gene>
    <name evidence="2" type="ORF">JG688_00012592</name>
</gene>
<evidence type="ECO:0000313" key="2">
    <source>
        <dbReference type="EMBL" id="KAG6953909.1"/>
    </source>
</evidence>
<sequence length="260" mass="30303">MDSSALSSFHWTHATTLQLAGHFEISQRLSLASGSPHPRIRRSNVHVSELLGPKLRSLHRWYSLFLREGIVNDKAERKRSQRWPDEVLKAVKVYVQDHPTFYIEELRDHLVKLFPDLPNVSISTICRVLNFDPQLSRIVLSKAAREAVPAEIEAFRAKLRPIYSYAEQLVFLDETAKDGRHAYRRYGWSRRNTKAVVKLPFRRGERLSIMAALDVNGFFGWDWTEGIFTRGRFHEAFLKCVVPHLNPWPWPRFIVKMDNA</sequence>
<protein>
    <recommendedName>
        <fullName evidence="1">Tc1-like transposase DDE domain-containing protein</fullName>
    </recommendedName>
</protein>